<name>A0ABP5QQD5_9ACTN</name>
<organism evidence="1 2">
    <name type="scientific">Kitasatospora cystarginea</name>
    <dbReference type="NCBI Taxonomy" id="58350"/>
    <lineage>
        <taxon>Bacteria</taxon>
        <taxon>Bacillati</taxon>
        <taxon>Actinomycetota</taxon>
        <taxon>Actinomycetes</taxon>
        <taxon>Kitasatosporales</taxon>
        <taxon>Streptomycetaceae</taxon>
        <taxon>Kitasatospora</taxon>
    </lineage>
</organism>
<evidence type="ECO:0000313" key="2">
    <source>
        <dbReference type="Proteomes" id="UP001500305"/>
    </source>
</evidence>
<sequence length="73" mass="7848">MARSAAGAVQRQCGRFTLGFTNFVTIGAAEERSGYVYAPEALGSAAWTPEQTSAFLAKAIRDIPHDDGEEKQQ</sequence>
<reference evidence="2" key="1">
    <citation type="journal article" date="2019" name="Int. J. Syst. Evol. Microbiol.">
        <title>The Global Catalogue of Microorganisms (GCM) 10K type strain sequencing project: providing services to taxonomists for standard genome sequencing and annotation.</title>
        <authorList>
            <consortium name="The Broad Institute Genomics Platform"/>
            <consortium name="The Broad Institute Genome Sequencing Center for Infectious Disease"/>
            <person name="Wu L."/>
            <person name="Ma J."/>
        </authorList>
    </citation>
    <scope>NUCLEOTIDE SEQUENCE [LARGE SCALE GENOMIC DNA]</scope>
    <source>
        <strain evidence="2">JCM 7356</strain>
    </source>
</reference>
<dbReference type="Proteomes" id="UP001500305">
    <property type="component" value="Unassembled WGS sequence"/>
</dbReference>
<comment type="caution">
    <text evidence="1">The sequence shown here is derived from an EMBL/GenBank/DDBJ whole genome shotgun (WGS) entry which is preliminary data.</text>
</comment>
<protein>
    <submittedName>
        <fullName evidence="1">Uncharacterized protein</fullName>
    </submittedName>
</protein>
<evidence type="ECO:0000313" key="1">
    <source>
        <dbReference type="EMBL" id="GAA2241687.1"/>
    </source>
</evidence>
<proteinExistence type="predicted"/>
<keyword evidence="2" id="KW-1185">Reference proteome</keyword>
<dbReference type="EMBL" id="BAAATR010000008">
    <property type="protein sequence ID" value="GAA2241687.1"/>
    <property type="molecule type" value="Genomic_DNA"/>
</dbReference>
<accession>A0ABP5QQD5</accession>
<gene>
    <name evidence="1" type="ORF">GCM10010430_24060</name>
</gene>